<proteinExistence type="predicted"/>
<dbReference type="Proteomes" id="UP000243459">
    <property type="component" value="Chromosome 3"/>
</dbReference>
<gene>
    <name evidence="2" type="ORF">A4U43_C03F17660</name>
</gene>
<name>A0A5P1FFV8_ASPOF</name>
<evidence type="ECO:0000256" key="1">
    <source>
        <dbReference type="SAM" id="MobiDB-lite"/>
    </source>
</evidence>
<dbReference type="EMBL" id="CM007383">
    <property type="protein sequence ID" value="ONK75511.1"/>
    <property type="molecule type" value="Genomic_DNA"/>
</dbReference>
<evidence type="ECO:0000313" key="3">
    <source>
        <dbReference type="Proteomes" id="UP000243459"/>
    </source>
</evidence>
<reference evidence="3" key="1">
    <citation type="journal article" date="2017" name="Nat. Commun.">
        <title>The asparagus genome sheds light on the origin and evolution of a young Y chromosome.</title>
        <authorList>
            <person name="Harkess A."/>
            <person name="Zhou J."/>
            <person name="Xu C."/>
            <person name="Bowers J.E."/>
            <person name="Van der Hulst R."/>
            <person name="Ayyampalayam S."/>
            <person name="Mercati F."/>
            <person name="Riccardi P."/>
            <person name="McKain M.R."/>
            <person name="Kakrana A."/>
            <person name="Tang H."/>
            <person name="Ray J."/>
            <person name="Groenendijk J."/>
            <person name="Arikit S."/>
            <person name="Mathioni S.M."/>
            <person name="Nakano M."/>
            <person name="Shan H."/>
            <person name="Telgmann-Rauber A."/>
            <person name="Kanno A."/>
            <person name="Yue Z."/>
            <person name="Chen H."/>
            <person name="Li W."/>
            <person name="Chen Y."/>
            <person name="Xu X."/>
            <person name="Zhang Y."/>
            <person name="Luo S."/>
            <person name="Chen H."/>
            <person name="Gao J."/>
            <person name="Mao Z."/>
            <person name="Pires J.C."/>
            <person name="Luo M."/>
            <person name="Kudrna D."/>
            <person name="Wing R.A."/>
            <person name="Meyers B.C."/>
            <person name="Yi K."/>
            <person name="Kong H."/>
            <person name="Lavrijsen P."/>
            <person name="Sunseri F."/>
            <person name="Falavigna A."/>
            <person name="Ye Y."/>
            <person name="Leebens-Mack J.H."/>
            <person name="Chen G."/>
        </authorList>
    </citation>
    <scope>NUCLEOTIDE SEQUENCE [LARGE SCALE GENOMIC DNA]</scope>
    <source>
        <strain evidence="3">cv. DH0086</strain>
    </source>
</reference>
<protein>
    <submittedName>
        <fullName evidence="2">Uncharacterized protein</fullName>
    </submittedName>
</protein>
<feature type="region of interest" description="Disordered" evidence="1">
    <location>
        <begin position="87"/>
        <end position="125"/>
    </location>
</feature>
<dbReference type="Gramene" id="ONK75511">
    <property type="protein sequence ID" value="ONK75511"/>
    <property type="gene ID" value="A4U43_C03F17660"/>
</dbReference>
<sequence>MQEPSLTKEGHPSSIASYPIRGKSRSGRRQRLPQGARPKALLPAYPPSRCQGVGPWFSPDSGEGSRAVLDSSGQEFLRGFQCRSLPKPSELLGSGGAGGERDIRPDGEDPNFVSQALRGGSFLEG</sequence>
<keyword evidence="3" id="KW-1185">Reference proteome</keyword>
<dbReference type="AlphaFoldDB" id="A0A5P1FFV8"/>
<feature type="compositionally biased region" description="Basic and acidic residues" evidence="1">
    <location>
        <begin position="1"/>
        <end position="11"/>
    </location>
</feature>
<organism evidence="2 3">
    <name type="scientific">Asparagus officinalis</name>
    <name type="common">Garden asparagus</name>
    <dbReference type="NCBI Taxonomy" id="4686"/>
    <lineage>
        <taxon>Eukaryota</taxon>
        <taxon>Viridiplantae</taxon>
        <taxon>Streptophyta</taxon>
        <taxon>Embryophyta</taxon>
        <taxon>Tracheophyta</taxon>
        <taxon>Spermatophyta</taxon>
        <taxon>Magnoliopsida</taxon>
        <taxon>Liliopsida</taxon>
        <taxon>Asparagales</taxon>
        <taxon>Asparagaceae</taxon>
        <taxon>Asparagoideae</taxon>
        <taxon>Asparagus</taxon>
    </lineage>
</organism>
<feature type="compositionally biased region" description="Basic residues" evidence="1">
    <location>
        <begin position="22"/>
        <end position="31"/>
    </location>
</feature>
<feature type="region of interest" description="Disordered" evidence="1">
    <location>
        <begin position="1"/>
        <end position="68"/>
    </location>
</feature>
<accession>A0A5P1FFV8</accession>
<evidence type="ECO:0000313" key="2">
    <source>
        <dbReference type="EMBL" id="ONK75511.1"/>
    </source>
</evidence>